<evidence type="ECO:0000313" key="8">
    <source>
        <dbReference type="Proteomes" id="UP000265020"/>
    </source>
</evidence>
<keyword evidence="3" id="KW-0964">Secreted</keyword>
<dbReference type="GO" id="GO:0005576">
    <property type="term" value="C:extracellular region"/>
    <property type="evidence" value="ECO:0007669"/>
    <property type="project" value="UniProtKB-SubCell"/>
</dbReference>
<dbReference type="Pfam" id="PF08107">
    <property type="entry name" value="Antimicrobial12"/>
    <property type="match status" value="1"/>
</dbReference>
<evidence type="ECO:0000256" key="1">
    <source>
        <dbReference type="ARBA" id="ARBA00004613"/>
    </source>
</evidence>
<evidence type="ECO:0000256" key="3">
    <source>
        <dbReference type="ARBA" id="ARBA00022525"/>
    </source>
</evidence>
<reference evidence="7" key="1">
    <citation type="submission" date="2025-08" db="UniProtKB">
        <authorList>
            <consortium name="Ensembl"/>
        </authorList>
    </citation>
    <scope>IDENTIFICATION</scope>
</reference>
<comment type="similarity">
    <text evidence="2">Belongs to the pleurocidin family.</text>
</comment>
<name>A0A3Q2DHH4_CYPVA</name>
<evidence type="ECO:0000313" key="7">
    <source>
        <dbReference type="Ensembl" id="ENSCVAP00000018573.1"/>
    </source>
</evidence>
<sequence length="131" mass="14558">MRCLTICLVLSLVVIMAEPGECFFGSLWRGVKSIVHGYREKEDTVIFEGRNPTWRRYSSPRLPYQAEARGQQGPGYPGITGSGSVALFPAGCLPPSNRVPGPAPELTAQFECLVCFDYVLHCIQPKSWTFF</sequence>
<dbReference type="Proteomes" id="UP000265020">
    <property type="component" value="Unassembled WGS sequence"/>
</dbReference>
<keyword evidence="8" id="KW-1185">Reference proteome</keyword>
<accession>A0A3Q2DHH4</accession>
<dbReference type="InterPro" id="IPR012515">
    <property type="entry name" value="Antimicrobial12"/>
</dbReference>
<keyword evidence="5" id="KW-0044">Antibiotic</keyword>
<dbReference type="AlphaFoldDB" id="A0A3Q2DHH4"/>
<dbReference type="Ensembl" id="ENSCVAT00000027543.1">
    <property type="protein sequence ID" value="ENSCVAP00000018573.1"/>
    <property type="gene ID" value="ENSCVAG00000021864.1"/>
</dbReference>
<dbReference type="GeneTree" id="ENSGT01150000290467"/>
<feature type="signal peptide" evidence="6">
    <location>
        <begin position="1"/>
        <end position="22"/>
    </location>
</feature>
<organism evidence="7 8">
    <name type="scientific">Cyprinodon variegatus</name>
    <name type="common">Sheepshead minnow</name>
    <dbReference type="NCBI Taxonomy" id="28743"/>
    <lineage>
        <taxon>Eukaryota</taxon>
        <taxon>Metazoa</taxon>
        <taxon>Chordata</taxon>
        <taxon>Craniata</taxon>
        <taxon>Vertebrata</taxon>
        <taxon>Euteleostomi</taxon>
        <taxon>Actinopterygii</taxon>
        <taxon>Neopterygii</taxon>
        <taxon>Teleostei</taxon>
        <taxon>Neoteleostei</taxon>
        <taxon>Acanthomorphata</taxon>
        <taxon>Ovalentaria</taxon>
        <taxon>Atherinomorphae</taxon>
        <taxon>Cyprinodontiformes</taxon>
        <taxon>Cyprinodontidae</taxon>
        <taxon>Cyprinodon</taxon>
    </lineage>
</organism>
<comment type="subcellular location">
    <subcellularLocation>
        <location evidence="1">Secreted</location>
    </subcellularLocation>
</comment>
<evidence type="ECO:0000256" key="5">
    <source>
        <dbReference type="ARBA" id="ARBA00023022"/>
    </source>
</evidence>
<proteinExistence type="inferred from homology"/>
<feature type="chain" id="PRO_5018685187" evidence="6">
    <location>
        <begin position="23"/>
        <end position="131"/>
    </location>
</feature>
<dbReference type="GO" id="GO:0042742">
    <property type="term" value="P:defense response to bacterium"/>
    <property type="evidence" value="ECO:0007669"/>
    <property type="project" value="UniProtKB-KW"/>
</dbReference>
<evidence type="ECO:0000256" key="4">
    <source>
        <dbReference type="ARBA" id="ARBA00022529"/>
    </source>
</evidence>
<protein>
    <submittedName>
        <fullName evidence="7">Uncharacterized protein</fullName>
    </submittedName>
</protein>
<keyword evidence="4" id="KW-0929">Antimicrobial</keyword>
<keyword evidence="6" id="KW-0732">Signal</keyword>
<reference evidence="7" key="2">
    <citation type="submission" date="2025-09" db="UniProtKB">
        <authorList>
            <consortium name="Ensembl"/>
        </authorList>
    </citation>
    <scope>IDENTIFICATION</scope>
</reference>
<evidence type="ECO:0000256" key="2">
    <source>
        <dbReference type="ARBA" id="ARBA00007419"/>
    </source>
</evidence>
<evidence type="ECO:0000256" key="6">
    <source>
        <dbReference type="SAM" id="SignalP"/>
    </source>
</evidence>